<dbReference type="PANTHER" id="PTHR12277:SF81">
    <property type="entry name" value="PROTEIN ABHD13"/>
    <property type="match status" value="1"/>
</dbReference>
<dbReference type="AlphaFoldDB" id="A0A7S2E2G7"/>
<dbReference type="InterPro" id="IPR029058">
    <property type="entry name" value="AB_hydrolase_fold"/>
</dbReference>
<evidence type="ECO:0000313" key="1">
    <source>
        <dbReference type="EMBL" id="CAD9471308.1"/>
    </source>
</evidence>
<proteinExistence type="predicted"/>
<accession>A0A7S2E2G7</accession>
<dbReference type="SUPFAM" id="SSF53474">
    <property type="entry name" value="alpha/beta-Hydrolases"/>
    <property type="match status" value="1"/>
</dbReference>
<name>A0A7S2E2G7_9STRA</name>
<organism evidence="1">
    <name type="scientific">Helicotheca tamesis</name>
    <dbReference type="NCBI Taxonomy" id="374047"/>
    <lineage>
        <taxon>Eukaryota</taxon>
        <taxon>Sar</taxon>
        <taxon>Stramenopiles</taxon>
        <taxon>Ochrophyta</taxon>
        <taxon>Bacillariophyta</taxon>
        <taxon>Mediophyceae</taxon>
        <taxon>Lithodesmiophycidae</taxon>
        <taxon>Lithodesmiales</taxon>
        <taxon>Lithodesmiaceae</taxon>
        <taxon>Helicotheca</taxon>
    </lineage>
</organism>
<evidence type="ECO:0008006" key="2">
    <source>
        <dbReference type="Google" id="ProtNLM"/>
    </source>
</evidence>
<dbReference type="EMBL" id="HBGV01002199">
    <property type="protein sequence ID" value="CAD9471308.1"/>
    <property type="molecule type" value="Transcribed_RNA"/>
</dbReference>
<reference evidence="1" key="1">
    <citation type="submission" date="2021-01" db="EMBL/GenBank/DDBJ databases">
        <authorList>
            <person name="Corre E."/>
            <person name="Pelletier E."/>
            <person name="Niang G."/>
            <person name="Scheremetjew M."/>
            <person name="Finn R."/>
            <person name="Kale V."/>
            <person name="Holt S."/>
            <person name="Cochrane G."/>
            <person name="Meng A."/>
            <person name="Brown T."/>
            <person name="Cohen L."/>
        </authorList>
    </citation>
    <scope>NUCLEOTIDE SEQUENCE</scope>
    <source>
        <strain evidence="1">CCMP826</strain>
    </source>
</reference>
<protein>
    <recommendedName>
        <fullName evidence="2">Serine aminopeptidase S33 domain-containing protein</fullName>
    </recommendedName>
</protein>
<dbReference type="Gene3D" id="3.40.50.1820">
    <property type="entry name" value="alpha/beta hydrolase"/>
    <property type="match status" value="1"/>
</dbReference>
<sequence length="281" mass="31129">MGSVISTVAFPAPDVPRSYYEQGLLRRDDLLWLTTSANERIPAIYKRYGNRNYEHPRGGGEQRRPTIIYSHGNAEDIGLHLPFVDCLSEMTGCDVLSYEYVGYSLSRLNGDEPSEGGCIRSIDAAWRFLVDTERVPPSYIIIYGRSIGTGPSVDIASRSKVPKSNGSPHDVGGVFLQSPLESGARATLGAAVSCVGYHFDIFRNYEKIDKIKAPVAIVHGENDQVVPCENGRNLHKKAKDPFAPYWMVGKGHNDMPERDVCLYCKNFANATIKKSSAQRIQ</sequence>
<dbReference type="PANTHER" id="PTHR12277">
    <property type="entry name" value="ALPHA/BETA HYDROLASE DOMAIN-CONTAINING PROTEIN"/>
    <property type="match status" value="1"/>
</dbReference>
<gene>
    <name evidence="1" type="ORF">HTAM1171_LOCUS1358</name>
</gene>